<reference evidence="8" key="2">
    <citation type="submission" date="2021-04" db="EMBL/GenBank/DDBJ databases">
        <authorList>
            <person name="Gilroy R."/>
        </authorList>
    </citation>
    <scope>NUCLEOTIDE SEQUENCE</scope>
    <source>
        <strain evidence="8">5790</strain>
    </source>
</reference>
<evidence type="ECO:0000256" key="6">
    <source>
        <dbReference type="HAMAP-Rule" id="MF_00031"/>
    </source>
</evidence>
<comment type="caution">
    <text evidence="6">Lacks conserved residue(s) required for the propagation of feature annotation.</text>
</comment>
<evidence type="ECO:0000256" key="1">
    <source>
        <dbReference type="ARBA" id="ARBA00022490"/>
    </source>
</evidence>
<keyword evidence="2 6" id="KW-0227">DNA damage</keyword>
<dbReference type="Pfam" id="PF01330">
    <property type="entry name" value="RuvA_N"/>
    <property type="match status" value="1"/>
</dbReference>
<dbReference type="EMBL" id="DXIJ01000031">
    <property type="protein sequence ID" value="HIV85464.1"/>
    <property type="molecule type" value="Genomic_DNA"/>
</dbReference>
<dbReference type="GO" id="GO:0006281">
    <property type="term" value="P:DNA repair"/>
    <property type="evidence" value="ECO:0007669"/>
    <property type="project" value="UniProtKB-UniRule"/>
</dbReference>
<dbReference type="HAMAP" id="MF_00031">
    <property type="entry name" value="DNA_HJ_migration_RuvA"/>
    <property type="match status" value="1"/>
</dbReference>
<dbReference type="InterPro" id="IPR013849">
    <property type="entry name" value="DNA_helicase_Holl-junc_RuvA_I"/>
</dbReference>
<organism evidence="8 9">
    <name type="scientific">Candidatus Monoglobus merdigallinarum</name>
    <dbReference type="NCBI Taxonomy" id="2838698"/>
    <lineage>
        <taxon>Bacteria</taxon>
        <taxon>Bacillati</taxon>
        <taxon>Bacillota</taxon>
        <taxon>Clostridia</taxon>
        <taxon>Monoglobales</taxon>
        <taxon>Monoglobaceae</taxon>
        <taxon>Monoglobus</taxon>
    </lineage>
</organism>
<name>A0A9D1PP84_9FIRM</name>
<dbReference type="CDD" id="cd14332">
    <property type="entry name" value="UBA_RuvA_C"/>
    <property type="match status" value="1"/>
</dbReference>
<dbReference type="InterPro" id="IPR010994">
    <property type="entry name" value="RuvA_2-like"/>
</dbReference>
<dbReference type="GO" id="GO:0000400">
    <property type="term" value="F:four-way junction DNA binding"/>
    <property type="evidence" value="ECO:0007669"/>
    <property type="project" value="UniProtKB-UniRule"/>
</dbReference>
<dbReference type="GO" id="GO:0009378">
    <property type="term" value="F:four-way junction helicase activity"/>
    <property type="evidence" value="ECO:0007669"/>
    <property type="project" value="InterPro"/>
</dbReference>
<dbReference type="SUPFAM" id="SSF46929">
    <property type="entry name" value="DNA helicase RuvA subunit, C-terminal domain"/>
    <property type="match status" value="1"/>
</dbReference>
<accession>A0A9D1PP84</accession>
<dbReference type="Gene3D" id="1.10.150.20">
    <property type="entry name" value="5' to 3' exonuclease, C-terminal subdomain"/>
    <property type="match status" value="1"/>
</dbReference>
<dbReference type="InterPro" id="IPR011114">
    <property type="entry name" value="RuvA_C"/>
</dbReference>
<dbReference type="InterPro" id="IPR015940">
    <property type="entry name" value="UBA"/>
</dbReference>
<dbReference type="SUPFAM" id="SSF47781">
    <property type="entry name" value="RuvA domain 2-like"/>
    <property type="match status" value="1"/>
</dbReference>
<comment type="subunit">
    <text evidence="6">Homotetramer. Forms an RuvA(8)-RuvB(12)-Holliday junction (HJ) complex. HJ DNA is sandwiched between 2 RuvA tetramers; dsDNA enters through RuvA and exits via RuvB. An RuvB hexamer assembles on each DNA strand where it exits the tetramer. Each RuvB hexamer is contacted by two RuvA subunits (via domain III) on 2 adjacent RuvB subunits; this complex drives branch migration. In the full resolvosome a probable DNA-RuvA(4)-RuvB(12)-RuvC(2) complex forms which resolves the HJ.</text>
</comment>
<dbReference type="GO" id="GO:0009379">
    <property type="term" value="C:Holliday junction helicase complex"/>
    <property type="evidence" value="ECO:0007669"/>
    <property type="project" value="InterPro"/>
</dbReference>
<evidence type="ECO:0000256" key="4">
    <source>
        <dbReference type="ARBA" id="ARBA00023172"/>
    </source>
</evidence>
<sequence length="196" mass="20821">MFYYIEGKLALKTDSYAVIDCGGVGYRIFSTGTTLASLGESGSHARLYTYLNIKNSADTLTIYGFSTIEEKNLFEMILGVSGIGAKTAAALLSNVSPSKFALCVVTDDAKYLSDKTPGLGPKGAKRLILELKDKFKDVYIEDAAVTETFTAAADEDSEALAALMALGYSRDEAAHALKGAAGSTEDMIKSALKNLI</sequence>
<reference evidence="8" key="1">
    <citation type="journal article" date="2021" name="PeerJ">
        <title>Extensive microbial diversity within the chicken gut microbiome revealed by metagenomics and culture.</title>
        <authorList>
            <person name="Gilroy R."/>
            <person name="Ravi A."/>
            <person name="Getino M."/>
            <person name="Pursley I."/>
            <person name="Horton D.L."/>
            <person name="Alikhan N.F."/>
            <person name="Baker D."/>
            <person name="Gharbi K."/>
            <person name="Hall N."/>
            <person name="Watson M."/>
            <person name="Adriaenssens E.M."/>
            <person name="Foster-Nyarko E."/>
            <person name="Jarju S."/>
            <person name="Secka A."/>
            <person name="Antonio M."/>
            <person name="Oren A."/>
            <person name="Chaudhuri R.R."/>
            <person name="La Ragione R."/>
            <person name="Hildebrand F."/>
            <person name="Pallen M.J."/>
        </authorList>
    </citation>
    <scope>NUCLEOTIDE SEQUENCE</scope>
    <source>
        <strain evidence="8">5790</strain>
    </source>
</reference>
<evidence type="ECO:0000313" key="9">
    <source>
        <dbReference type="Proteomes" id="UP000824162"/>
    </source>
</evidence>
<dbReference type="InterPro" id="IPR036267">
    <property type="entry name" value="RuvA_C_sf"/>
</dbReference>
<dbReference type="InterPro" id="IPR012340">
    <property type="entry name" value="NA-bd_OB-fold"/>
</dbReference>
<feature type="domain" description="UBA" evidence="7">
    <location>
        <begin position="154"/>
        <end position="196"/>
    </location>
</feature>
<dbReference type="SUPFAM" id="SSF50249">
    <property type="entry name" value="Nucleic acid-binding proteins"/>
    <property type="match status" value="1"/>
</dbReference>
<dbReference type="GO" id="GO:0005524">
    <property type="term" value="F:ATP binding"/>
    <property type="evidence" value="ECO:0007669"/>
    <property type="project" value="InterPro"/>
</dbReference>
<evidence type="ECO:0000256" key="5">
    <source>
        <dbReference type="ARBA" id="ARBA00023204"/>
    </source>
</evidence>
<comment type="function">
    <text evidence="6">The RuvA-RuvB-RuvC complex processes Holliday junction (HJ) DNA during genetic recombination and DNA repair, while the RuvA-RuvB complex plays an important role in the rescue of blocked DNA replication forks via replication fork reversal (RFR). RuvA specifically binds to HJ cruciform DNA, conferring on it an open structure. The RuvB hexamer acts as an ATP-dependent pump, pulling dsDNA into and through the RuvAB complex. HJ branch migration allows RuvC to scan DNA until it finds its consensus sequence, where it cleaves and resolves the cruciform DNA.</text>
</comment>
<proteinExistence type="inferred from homology"/>
<keyword evidence="5 6" id="KW-0234">DNA repair</keyword>
<keyword evidence="8" id="KW-0378">Hydrolase</keyword>
<evidence type="ECO:0000259" key="7">
    <source>
        <dbReference type="PROSITE" id="PS50030"/>
    </source>
</evidence>
<comment type="domain">
    <text evidence="6">Has three domains with a flexible linker between the domains II and III and assumes an 'L' shape. Domain III is highly mobile and contacts RuvB.</text>
</comment>
<dbReference type="Gene3D" id="1.10.8.10">
    <property type="entry name" value="DNA helicase RuvA subunit, C-terminal domain"/>
    <property type="match status" value="1"/>
</dbReference>
<dbReference type="NCBIfam" id="TIGR00084">
    <property type="entry name" value="ruvA"/>
    <property type="match status" value="1"/>
</dbReference>
<keyword evidence="4 6" id="KW-0233">DNA recombination</keyword>
<keyword evidence="1 6" id="KW-0963">Cytoplasm</keyword>
<dbReference type="GO" id="GO:0006310">
    <property type="term" value="P:DNA recombination"/>
    <property type="evidence" value="ECO:0007669"/>
    <property type="project" value="UniProtKB-UniRule"/>
</dbReference>
<gene>
    <name evidence="6 8" type="primary">ruvA</name>
    <name evidence="8" type="ORF">H9900_01490</name>
</gene>
<protein>
    <recommendedName>
        <fullName evidence="6">Holliday junction branch migration complex subunit RuvA</fullName>
    </recommendedName>
</protein>
<evidence type="ECO:0000256" key="2">
    <source>
        <dbReference type="ARBA" id="ARBA00022763"/>
    </source>
</evidence>
<keyword evidence="3 6" id="KW-0238">DNA-binding</keyword>
<dbReference type="GO" id="GO:0005737">
    <property type="term" value="C:cytoplasm"/>
    <property type="evidence" value="ECO:0007669"/>
    <property type="project" value="UniProtKB-SubCell"/>
</dbReference>
<dbReference type="Proteomes" id="UP000824162">
    <property type="component" value="Unassembled WGS sequence"/>
</dbReference>
<dbReference type="InterPro" id="IPR000085">
    <property type="entry name" value="RuvA"/>
</dbReference>
<comment type="subcellular location">
    <subcellularLocation>
        <location evidence="6">Cytoplasm</location>
    </subcellularLocation>
</comment>
<feature type="region of interest" description="Domain III" evidence="6">
    <location>
        <begin position="157"/>
        <end position="196"/>
    </location>
</feature>
<dbReference type="Gene3D" id="2.40.50.140">
    <property type="entry name" value="Nucleic acid-binding proteins"/>
    <property type="match status" value="1"/>
</dbReference>
<dbReference type="GO" id="GO:0048476">
    <property type="term" value="C:Holliday junction resolvase complex"/>
    <property type="evidence" value="ECO:0007669"/>
    <property type="project" value="UniProtKB-UniRule"/>
</dbReference>
<dbReference type="Pfam" id="PF07499">
    <property type="entry name" value="RuvA_C"/>
    <property type="match status" value="1"/>
</dbReference>
<evidence type="ECO:0000256" key="3">
    <source>
        <dbReference type="ARBA" id="ARBA00023125"/>
    </source>
</evidence>
<dbReference type="Pfam" id="PF14520">
    <property type="entry name" value="HHH_5"/>
    <property type="match status" value="1"/>
</dbReference>
<comment type="caution">
    <text evidence="8">The sequence shown here is derived from an EMBL/GenBank/DDBJ whole genome shotgun (WGS) entry which is preliminary data.</text>
</comment>
<dbReference type="GO" id="GO:0016787">
    <property type="term" value="F:hydrolase activity"/>
    <property type="evidence" value="ECO:0007669"/>
    <property type="project" value="UniProtKB-KW"/>
</dbReference>
<evidence type="ECO:0000313" key="8">
    <source>
        <dbReference type="EMBL" id="HIV85464.1"/>
    </source>
</evidence>
<comment type="similarity">
    <text evidence="6">Belongs to the RuvA family.</text>
</comment>
<dbReference type="AlphaFoldDB" id="A0A9D1PP84"/>
<dbReference type="PROSITE" id="PS50030">
    <property type="entry name" value="UBA"/>
    <property type="match status" value="1"/>
</dbReference>